<gene>
    <name evidence="7" type="ORF">TVAG_468310</name>
</gene>
<dbReference type="FunCoup" id="A2E0S0">
    <property type="interactions" value="257"/>
</dbReference>
<dbReference type="STRING" id="5722.A2E0S0"/>
<keyword evidence="8" id="KW-1185">Reference proteome</keyword>
<dbReference type="InterPro" id="IPR001310">
    <property type="entry name" value="Histidine_triad_HIT"/>
</dbReference>
<dbReference type="SUPFAM" id="SSF54197">
    <property type="entry name" value="HIT-like"/>
    <property type="match status" value="1"/>
</dbReference>
<evidence type="ECO:0000256" key="3">
    <source>
        <dbReference type="PIRSR" id="PIRSR601310-1"/>
    </source>
</evidence>
<dbReference type="EMBL" id="DS113280">
    <property type="protein sequence ID" value="EAY13815.1"/>
    <property type="molecule type" value="Genomic_DNA"/>
</dbReference>
<dbReference type="KEGG" id="tva:4771799"/>
<dbReference type="PROSITE" id="PS51084">
    <property type="entry name" value="HIT_2"/>
    <property type="match status" value="1"/>
</dbReference>
<dbReference type="InterPro" id="IPR019808">
    <property type="entry name" value="Histidine_triad_CS"/>
</dbReference>
<reference evidence="7" key="2">
    <citation type="journal article" date="2007" name="Science">
        <title>Draft genome sequence of the sexually transmitted pathogen Trichomonas vaginalis.</title>
        <authorList>
            <person name="Carlton J.M."/>
            <person name="Hirt R.P."/>
            <person name="Silva J.C."/>
            <person name="Delcher A.L."/>
            <person name="Schatz M."/>
            <person name="Zhao Q."/>
            <person name="Wortman J.R."/>
            <person name="Bidwell S.L."/>
            <person name="Alsmark U.C.M."/>
            <person name="Besteiro S."/>
            <person name="Sicheritz-Ponten T."/>
            <person name="Noel C.J."/>
            <person name="Dacks J.B."/>
            <person name="Foster P.G."/>
            <person name="Simillion C."/>
            <person name="Van de Peer Y."/>
            <person name="Miranda-Saavedra D."/>
            <person name="Barton G.J."/>
            <person name="Westrop G.D."/>
            <person name="Mueller S."/>
            <person name="Dessi D."/>
            <person name="Fiori P.L."/>
            <person name="Ren Q."/>
            <person name="Paulsen I."/>
            <person name="Zhang H."/>
            <person name="Bastida-Corcuera F.D."/>
            <person name="Simoes-Barbosa A."/>
            <person name="Brown M.T."/>
            <person name="Hayes R.D."/>
            <person name="Mukherjee M."/>
            <person name="Okumura C.Y."/>
            <person name="Schneider R."/>
            <person name="Smith A.J."/>
            <person name="Vanacova S."/>
            <person name="Villalvazo M."/>
            <person name="Haas B.J."/>
            <person name="Pertea M."/>
            <person name="Feldblyum T.V."/>
            <person name="Utterback T.R."/>
            <person name="Shu C.L."/>
            <person name="Osoegawa K."/>
            <person name="de Jong P.J."/>
            <person name="Hrdy I."/>
            <person name="Horvathova L."/>
            <person name="Zubacova Z."/>
            <person name="Dolezal P."/>
            <person name="Malik S.B."/>
            <person name="Logsdon J.M. Jr."/>
            <person name="Henze K."/>
            <person name="Gupta A."/>
            <person name="Wang C.C."/>
            <person name="Dunne R.L."/>
            <person name="Upcroft J.A."/>
            <person name="Upcroft P."/>
            <person name="White O."/>
            <person name="Salzberg S.L."/>
            <person name="Tang P."/>
            <person name="Chiu C.-H."/>
            <person name="Lee Y.-S."/>
            <person name="Embley T.M."/>
            <person name="Coombs G.H."/>
            <person name="Mottram J.C."/>
            <person name="Tachezy J."/>
            <person name="Fraser-Liggett C.M."/>
            <person name="Johnson P.J."/>
        </authorList>
    </citation>
    <scope>NUCLEOTIDE SEQUENCE [LARGE SCALE GENOMIC DNA]</scope>
    <source>
        <strain evidence="7">G3</strain>
    </source>
</reference>
<dbReference type="GO" id="GO:0004081">
    <property type="term" value="F:bis(5'-nucleosyl)-tetraphosphatase (asymmetrical) activity"/>
    <property type="evidence" value="ECO:0000318"/>
    <property type="project" value="GO_Central"/>
</dbReference>
<evidence type="ECO:0000256" key="2">
    <source>
        <dbReference type="ARBA" id="ARBA00022801"/>
    </source>
</evidence>
<evidence type="ECO:0000259" key="6">
    <source>
        <dbReference type="PROSITE" id="PS51084"/>
    </source>
</evidence>
<dbReference type="InParanoid" id="A2E0S0"/>
<dbReference type="AlphaFoldDB" id="A2E0S0"/>
<dbReference type="OMA" id="TNCHVSI"/>
<name>A2E0S0_TRIV3</name>
<dbReference type="eggNOG" id="KOG3379">
    <property type="taxonomic scope" value="Eukaryota"/>
</dbReference>
<feature type="domain" description="HIT" evidence="6">
    <location>
        <begin position="4"/>
        <end position="119"/>
    </location>
</feature>
<dbReference type="PANTHER" id="PTHR46243">
    <property type="entry name" value="BIS(5'-ADENOSYL)-TRIPHOSPHATASE"/>
    <property type="match status" value="1"/>
</dbReference>
<dbReference type="SMR" id="A2E0S0"/>
<dbReference type="RefSeq" id="XP_001326038.1">
    <property type="nucleotide sequence ID" value="XM_001326003.1"/>
</dbReference>
<dbReference type="VEuPathDB" id="TrichDB:TVAGG3_0073490"/>
<evidence type="ECO:0000313" key="7">
    <source>
        <dbReference type="EMBL" id="EAY13815.1"/>
    </source>
</evidence>
<keyword evidence="2" id="KW-0378">Hydrolase</keyword>
<feature type="active site" description="Tele-AMP-histidine intermediate" evidence="3">
    <location>
        <position position="99"/>
    </location>
</feature>
<dbReference type="GO" id="GO:0000166">
    <property type="term" value="F:nucleotide binding"/>
    <property type="evidence" value="ECO:0007669"/>
    <property type="project" value="UniProtKB-KW"/>
</dbReference>
<dbReference type="PRINTS" id="PR00332">
    <property type="entry name" value="HISTRIAD"/>
</dbReference>
<dbReference type="Proteomes" id="UP000001542">
    <property type="component" value="Unassembled WGS sequence"/>
</dbReference>
<feature type="short sequence motif" description="Histidine triad motif" evidence="4 5">
    <location>
        <begin position="97"/>
        <end position="101"/>
    </location>
</feature>
<organism evidence="7 8">
    <name type="scientific">Trichomonas vaginalis (strain ATCC PRA-98 / G3)</name>
    <dbReference type="NCBI Taxonomy" id="412133"/>
    <lineage>
        <taxon>Eukaryota</taxon>
        <taxon>Metamonada</taxon>
        <taxon>Parabasalia</taxon>
        <taxon>Trichomonadida</taxon>
        <taxon>Trichomonadidae</taxon>
        <taxon>Trichomonas</taxon>
    </lineage>
</organism>
<dbReference type="Pfam" id="PF01230">
    <property type="entry name" value="HIT"/>
    <property type="match status" value="1"/>
</dbReference>
<evidence type="ECO:0000313" key="8">
    <source>
        <dbReference type="Proteomes" id="UP000001542"/>
    </source>
</evidence>
<dbReference type="InterPro" id="IPR051884">
    <property type="entry name" value="Bis(5'-adenosyl)-TPase_reg"/>
</dbReference>
<accession>A2E0S0</accession>
<dbReference type="InterPro" id="IPR036265">
    <property type="entry name" value="HIT-like_sf"/>
</dbReference>
<evidence type="ECO:0000256" key="1">
    <source>
        <dbReference type="ARBA" id="ARBA00022741"/>
    </source>
</evidence>
<keyword evidence="1" id="KW-0547">Nucleotide-binding</keyword>
<sequence length="135" mass="15472">MFRVDRSFGPWTIPKEHIFYESELSFAFVNLRPACEGHVLISPKRVVQFFDLLTDAEKLDLLNTATHVRDTMKASMHTEGCAMTIQDGPAAGQTVPHVHFHVIPRNFPTKFSSSPDLSFETRCETSNKYRKFFGY</sequence>
<protein>
    <submittedName>
        <fullName evidence="7">HIT domain containing protein</fullName>
    </submittedName>
</protein>
<dbReference type="InterPro" id="IPR011146">
    <property type="entry name" value="HIT-like"/>
</dbReference>
<evidence type="ECO:0000256" key="4">
    <source>
        <dbReference type="PIRSR" id="PIRSR601310-3"/>
    </source>
</evidence>
<proteinExistence type="predicted"/>
<reference evidence="7" key="1">
    <citation type="submission" date="2006-10" db="EMBL/GenBank/DDBJ databases">
        <authorList>
            <person name="Amadeo P."/>
            <person name="Zhao Q."/>
            <person name="Wortman J."/>
            <person name="Fraser-Liggett C."/>
            <person name="Carlton J."/>
        </authorList>
    </citation>
    <scope>NUCLEOTIDE SEQUENCE</scope>
    <source>
        <strain evidence="7">G3</strain>
    </source>
</reference>
<dbReference type="FunFam" id="3.30.428.10:FF:000011">
    <property type="entry name" value="Fragile histidine triad"/>
    <property type="match status" value="1"/>
</dbReference>
<evidence type="ECO:0000256" key="5">
    <source>
        <dbReference type="PROSITE-ProRule" id="PRU00464"/>
    </source>
</evidence>
<dbReference type="OrthoDB" id="680339at2759"/>
<dbReference type="Gene3D" id="3.30.428.10">
    <property type="entry name" value="HIT-like"/>
    <property type="match status" value="1"/>
</dbReference>
<dbReference type="PROSITE" id="PS00892">
    <property type="entry name" value="HIT_1"/>
    <property type="match status" value="1"/>
</dbReference>
<dbReference type="VEuPathDB" id="TrichDB:TVAG_468310"/>
<dbReference type="PANTHER" id="PTHR46243:SF1">
    <property type="entry name" value="BIS(5'-ADENOSYL)-TRIPHOSPHATASE"/>
    <property type="match status" value="1"/>
</dbReference>